<comment type="caution">
    <text evidence="4">The sequence shown here is derived from an EMBL/GenBank/DDBJ whole genome shotgun (WGS) entry which is preliminary data.</text>
</comment>
<reference evidence="4 5" key="1">
    <citation type="submission" date="2018-05" db="EMBL/GenBank/DDBJ databases">
        <title>Abyssibacter profundi OUC007T gen. nov., sp. nov, a marine bacterium isolated from seawater of the Mariana Trench.</title>
        <authorList>
            <person name="Zhou S."/>
        </authorList>
    </citation>
    <scope>NUCLEOTIDE SEQUENCE [LARGE SCALE GENOMIC DNA]</scope>
    <source>
        <strain evidence="4 5">OUC007</strain>
    </source>
</reference>
<feature type="transmembrane region" description="Helical" evidence="2">
    <location>
        <begin position="116"/>
        <end position="137"/>
    </location>
</feature>
<name>A0A363UP50_9GAMM</name>
<dbReference type="Proteomes" id="UP000251800">
    <property type="component" value="Unassembled WGS sequence"/>
</dbReference>
<evidence type="ECO:0000256" key="2">
    <source>
        <dbReference type="SAM" id="Phobius"/>
    </source>
</evidence>
<keyword evidence="5" id="KW-1185">Reference proteome</keyword>
<dbReference type="EMBL" id="QEQK01000003">
    <property type="protein sequence ID" value="PWN57236.1"/>
    <property type="molecule type" value="Genomic_DNA"/>
</dbReference>
<sequence>MLIVLVTGLLNAGLLYSLRGALRRRSFARSVVRRAHRPLLAILPLVGLMTYWDALPDAPAWVGPADKLTVLLFIFALTLTGVTAARDLGTSYLRATEPGAEQGDHRARRIHTQAQLLARIVAFLVAVVGVAAALMTFPGVRQIGASMLASAGVAGIVIGFAARPVLSNLLAGVQIALTQPIRLRDSVVVEGEWGWIEEIRATYVVVRIWDRRRLLLPLQWFIDHPFENWTRTSSNLIGVVSLWVDYRMPMQPLREDVTRLCEASDFWDGDLAILQVVDSTERGVRVRALVTAADGPRTWELRCLVREGLIDYVQREYPGYLPRVRAELSGADEPAGDDGPKVLPRDAHSALTG</sequence>
<dbReference type="SUPFAM" id="SSF50182">
    <property type="entry name" value="Sm-like ribonucleoproteins"/>
    <property type="match status" value="1"/>
</dbReference>
<dbReference type="Gene3D" id="1.10.287.1260">
    <property type="match status" value="1"/>
</dbReference>
<gene>
    <name evidence="4" type="ORF">DEH80_04595</name>
</gene>
<feature type="region of interest" description="Disordered" evidence="1">
    <location>
        <begin position="330"/>
        <end position="353"/>
    </location>
</feature>
<accession>A0A363UP50</accession>
<keyword evidence="2" id="KW-0472">Membrane</keyword>
<protein>
    <submittedName>
        <fullName evidence="4">Mechanosensitive ion channel protein MscS</fullName>
    </submittedName>
</protein>
<feature type="domain" description="Mechanosensitive ion channel MscS" evidence="3">
    <location>
        <begin position="165"/>
        <end position="231"/>
    </location>
</feature>
<feature type="compositionally biased region" description="Basic and acidic residues" evidence="1">
    <location>
        <begin position="338"/>
        <end position="353"/>
    </location>
</feature>
<evidence type="ECO:0000313" key="4">
    <source>
        <dbReference type="EMBL" id="PWN57236.1"/>
    </source>
</evidence>
<evidence type="ECO:0000259" key="3">
    <source>
        <dbReference type="Pfam" id="PF00924"/>
    </source>
</evidence>
<dbReference type="InterPro" id="IPR006685">
    <property type="entry name" value="MscS_channel_2nd"/>
</dbReference>
<feature type="transmembrane region" description="Helical" evidence="2">
    <location>
        <begin position="68"/>
        <end position="85"/>
    </location>
</feature>
<feature type="transmembrane region" description="Helical" evidence="2">
    <location>
        <begin position="34"/>
        <end position="52"/>
    </location>
</feature>
<dbReference type="Pfam" id="PF00924">
    <property type="entry name" value="MS_channel_2nd"/>
    <property type="match status" value="1"/>
</dbReference>
<dbReference type="AlphaFoldDB" id="A0A363UP50"/>
<dbReference type="InterPro" id="IPR010920">
    <property type="entry name" value="LSM_dom_sf"/>
</dbReference>
<organism evidence="4 5">
    <name type="scientific">Abyssibacter profundi</name>
    <dbReference type="NCBI Taxonomy" id="2182787"/>
    <lineage>
        <taxon>Bacteria</taxon>
        <taxon>Pseudomonadati</taxon>
        <taxon>Pseudomonadota</taxon>
        <taxon>Gammaproteobacteria</taxon>
        <taxon>Chromatiales</taxon>
        <taxon>Oceanococcaceae</taxon>
        <taxon>Abyssibacter</taxon>
    </lineage>
</organism>
<keyword evidence="2" id="KW-1133">Transmembrane helix</keyword>
<dbReference type="GO" id="GO:0008381">
    <property type="term" value="F:mechanosensitive monoatomic ion channel activity"/>
    <property type="evidence" value="ECO:0007669"/>
    <property type="project" value="UniProtKB-ARBA"/>
</dbReference>
<dbReference type="GO" id="GO:0016020">
    <property type="term" value="C:membrane"/>
    <property type="evidence" value="ECO:0007669"/>
    <property type="project" value="InterPro"/>
</dbReference>
<dbReference type="OrthoDB" id="9792218at2"/>
<evidence type="ECO:0000313" key="5">
    <source>
        <dbReference type="Proteomes" id="UP000251800"/>
    </source>
</evidence>
<proteinExistence type="predicted"/>
<evidence type="ECO:0000256" key="1">
    <source>
        <dbReference type="SAM" id="MobiDB-lite"/>
    </source>
</evidence>
<feature type="transmembrane region" description="Helical" evidence="2">
    <location>
        <begin position="6"/>
        <end position="22"/>
    </location>
</feature>
<dbReference type="PANTHER" id="PTHR30566:SF25">
    <property type="entry name" value="INNER MEMBRANE PROTEIN"/>
    <property type="match status" value="1"/>
</dbReference>
<dbReference type="PANTHER" id="PTHR30566">
    <property type="entry name" value="YNAI-RELATED MECHANOSENSITIVE ION CHANNEL"/>
    <property type="match status" value="1"/>
</dbReference>
<keyword evidence="2" id="KW-0812">Transmembrane</keyword>